<dbReference type="RefSeq" id="WP_192029907.1">
    <property type="nucleotide sequence ID" value="NZ_JACYTR010000024.1"/>
</dbReference>
<protein>
    <recommendedName>
        <fullName evidence="3">STAS/SEC14 domain-containing protein</fullName>
    </recommendedName>
</protein>
<gene>
    <name evidence="1" type="ORF">IFO71_12130</name>
</gene>
<evidence type="ECO:0000313" key="1">
    <source>
        <dbReference type="EMBL" id="MBD8526486.1"/>
    </source>
</evidence>
<accession>A0AAW3ZKE5</accession>
<name>A0AAW3ZKE5_9GAMM</name>
<evidence type="ECO:0008006" key="3">
    <source>
        <dbReference type="Google" id="ProtNLM"/>
    </source>
</evidence>
<sequence>MKTFAPHGGLIEISRHGRVLRVVGGGATNVEGIKNYLALLKPWVEAMRGTPWATLGIVDPKGALLTPEAEEFFHQSVPALSAAGRVAMALVCPPFPGSKILRRQWENIYAGSDSALELFEEEASALSWLFDRLRAHGVDEAELQPAGSANSGLP</sequence>
<reference evidence="1 2" key="1">
    <citation type="submission" date="2020-09" db="EMBL/GenBank/DDBJ databases">
        <title>Pseudoxanthomonas sp. CAU 1598 isolated from sand of Yaerae Beach.</title>
        <authorList>
            <person name="Kim W."/>
        </authorList>
    </citation>
    <scope>NUCLEOTIDE SEQUENCE [LARGE SCALE GENOMIC DNA]</scope>
    <source>
        <strain evidence="1 2">CAU 1598</strain>
    </source>
</reference>
<proteinExistence type="predicted"/>
<dbReference type="AlphaFoldDB" id="A0AAW3ZKE5"/>
<evidence type="ECO:0000313" key="2">
    <source>
        <dbReference type="Proteomes" id="UP000613768"/>
    </source>
</evidence>
<dbReference type="EMBL" id="JACYTR010000024">
    <property type="protein sequence ID" value="MBD8526486.1"/>
    <property type="molecule type" value="Genomic_DNA"/>
</dbReference>
<comment type="caution">
    <text evidence="1">The sequence shown here is derived from an EMBL/GenBank/DDBJ whole genome shotgun (WGS) entry which is preliminary data.</text>
</comment>
<dbReference type="Proteomes" id="UP000613768">
    <property type="component" value="Unassembled WGS sequence"/>
</dbReference>
<organism evidence="1 2">
    <name type="scientific">Pseudomarimonas arenosa</name>
    <dbReference type="NCBI Taxonomy" id="2774145"/>
    <lineage>
        <taxon>Bacteria</taxon>
        <taxon>Pseudomonadati</taxon>
        <taxon>Pseudomonadota</taxon>
        <taxon>Gammaproteobacteria</taxon>
        <taxon>Lysobacterales</taxon>
        <taxon>Lysobacteraceae</taxon>
        <taxon>Pseudomarimonas</taxon>
    </lineage>
</organism>
<keyword evidence="2" id="KW-1185">Reference proteome</keyword>